<proteinExistence type="predicted"/>
<comment type="caution">
    <text evidence="1">The sequence shown here is derived from an EMBL/GenBank/DDBJ whole genome shotgun (WGS) entry which is preliminary data.</text>
</comment>
<accession>A0A5M8FG61</accession>
<dbReference type="RefSeq" id="WP_150094601.1">
    <property type="nucleotide sequence ID" value="NZ_JBFUOH010000072.1"/>
</dbReference>
<name>A0A5M8FG61_9GAMM</name>
<dbReference type="OrthoDB" id="4015770at2"/>
<gene>
    <name evidence="1" type="ORF">F2Q65_17005</name>
</gene>
<reference evidence="1 2" key="1">
    <citation type="submission" date="2019-09" db="EMBL/GenBank/DDBJ databases">
        <title>Whole-genome sequence of the purple sulfur bacterium Thiohalocapsa marina DSM 19078.</title>
        <authorList>
            <person name="Kyndt J.A."/>
            <person name="Meyer T.E."/>
        </authorList>
    </citation>
    <scope>NUCLEOTIDE SEQUENCE [LARGE SCALE GENOMIC DNA]</scope>
    <source>
        <strain evidence="1 2">DSM 19078</strain>
    </source>
</reference>
<dbReference type="AlphaFoldDB" id="A0A5M8FG61"/>
<sequence>MRSRPAHDPFAALIPPAAADLPIAWDRVRVPGLPAGFDLTPPERNAPTPMARFHRRIIHRLLDGVGGTDGNGPGDRLVLVDKALPHAQFDLMLSEASDHDKPSPVDVAPVTAQALWRSGLEFVRFVSAPAQQQTFGLEQGQLHLALNCDPGTRDRESVQAAKQFHLHLLYWTEAELAALRRPGRLSDVHDGRLRRQLLDPLAFLGARLVAARVAELDLVAVGGRLLAPTDGNTAPGAHGLGCVIGLPGWAVLGSPAFEGLVRRLHRCLEGLSADLLEAFTGERTPPRPWHRHRLLPVPQIDARVRSLGLPRAVCDGLGVLARGLRDLEPAQLDRLRRGSAAARQHCMTLNQPCYALNLHAPGRNGPLASLIDAPEVWLGIQTKLFSGVGGAGLLALDGVPSVRVLRGCGRFSEAQWRLRADFQRAFAQHNRDALASWLAGMPGAPPAPVRQLADFTRGWV</sequence>
<dbReference type="Proteomes" id="UP000322981">
    <property type="component" value="Unassembled WGS sequence"/>
</dbReference>
<keyword evidence="2" id="KW-1185">Reference proteome</keyword>
<organism evidence="1 2">
    <name type="scientific">Thiohalocapsa marina</name>
    <dbReference type="NCBI Taxonomy" id="424902"/>
    <lineage>
        <taxon>Bacteria</taxon>
        <taxon>Pseudomonadati</taxon>
        <taxon>Pseudomonadota</taxon>
        <taxon>Gammaproteobacteria</taxon>
        <taxon>Chromatiales</taxon>
        <taxon>Chromatiaceae</taxon>
        <taxon>Thiohalocapsa</taxon>
    </lineage>
</organism>
<evidence type="ECO:0000313" key="2">
    <source>
        <dbReference type="Proteomes" id="UP000322981"/>
    </source>
</evidence>
<evidence type="ECO:0000313" key="1">
    <source>
        <dbReference type="EMBL" id="KAA6182910.1"/>
    </source>
</evidence>
<protein>
    <submittedName>
        <fullName evidence="1">Uncharacterized protein</fullName>
    </submittedName>
</protein>
<dbReference type="EMBL" id="VWXX01000039">
    <property type="protein sequence ID" value="KAA6182910.1"/>
    <property type="molecule type" value="Genomic_DNA"/>
</dbReference>